<organism evidence="3 4">
    <name type="scientific">Fusarium agapanthi</name>
    <dbReference type="NCBI Taxonomy" id="1803897"/>
    <lineage>
        <taxon>Eukaryota</taxon>
        <taxon>Fungi</taxon>
        <taxon>Dikarya</taxon>
        <taxon>Ascomycota</taxon>
        <taxon>Pezizomycotina</taxon>
        <taxon>Sordariomycetes</taxon>
        <taxon>Hypocreomycetidae</taxon>
        <taxon>Hypocreales</taxon>
        <taxon>Nectriaceae</taxon>
        <taxon>Fusarium</taxon>
        <taxon>Fusarium fujikuroi species complex</taxon>
    </lineage>
</organism>
<sequence>MVEKRPPSPGFISNPFVKKRNLEWTLDSPSPSQPPTTADIESGSATVEDHLSHFKAHLSRHILSPSPLSISSYSSLCTENFGSSAGAHFVIHQHDHPIAGTHYDLRLQINETSSVSWAIMYGLPGDPQSIRLNRNATETRIHCLWNHLIETASASTGSLLIWDTGTYSILPRQSKHAPTADPSSPTSSPGPSSAPTQQALLHAAFQNRKIRIRLHGSRLPDPCVLNLRLTRSEDVAGRVRGGKTHRKRRRRHAQAETQPETSDEDSDDDASEDVPSNTDAGTSADDLSSMEREIRELEDEEVRKKNAYPGASNTIGSVHQRRWYLSLDRPACGFVEERTKNSSVWKLEDDTETKNKHSDNGRLSYPFYVRGPDHERSVLTGRLGADILQDEGVDKFVQRQGWKPVLK</sequence>
<comment type="caution">
    <text evidence="3">The sequence shown here is derived from an EMBL/GenBank/DDBJ whole genome shotgun (WGS) entry which is preliminary data.</text>
</comment>
<gene>
    <name evidence="3" type="ORF">FAGAP_5668</name>
</gene>
<dbReference type="InterPro" id="IPR014144">
    <property type="entry name" value="LigD_PE_domain"/>
</dbReference>
<name>A0A9P5BB23_9HYPO</name>
<accession>A0A9P5BB23</accession>
<feature type="region of interest" description="Disordered" evidence="1">
    <location>
        <begin position="236"/>
        <end position="289"/>
    </location>
</feature>
<dbReference type="EMBL" id="LUFC02000370">
    <property type="protein sequence ID" value="KAF4498138.1"/>
    <property type="molecule type" value="Genomic_DNA"/>
</dbReference>
<feature type="region of interest" description="Disordered" evidence="1">
    <location>
        <begin position="173"/>
        <end position="196"/>
    </location>
</feature>
<feature type="compositionally biased region" description="Basic residues" evidence="1">
    <location>
        <begin position="240"/>
        <end position="252"/>
    </location>
</feature>
<evidence type="ECO:0000256" key="1">
    <source>
        <dbReference type="SAM" id="MobiDB-lite"/>
    </source>
</evidence>
<dbReference type="Pfam" id="PF13298">
    <property type="entry name" value="LigD_N"/>
    <property type="match status" value="1"/>
</dbReference>
<evidence type="ECO:0000259" key="2">
    <source>
        <dbReference type="Pfam" id="PF13298"/>
    </source>
</evidence>
<dbReference type="AlphaFoldDB" id="A0A9P5BB23"/>
<reference evidence="3" key="1">
    <citation type="submission" date="2020-01" db="EMBL/GenBank/DDBJ databases">
        <title>Identification and distribution of gene clusters putatively required for synthesis of sphingolipid metabolism inhibitors in phylogenetically diverse species of the filamentous fungus Fusarium.</title>
        <authorList>
            <person name="Kim H.-S."/>
            <person name="Busman M."/>
            <person name="Brown D.W."/>
            <person name="Divon H."/>
            <person name="Uhlig S."/>
            <person name="Proctor R.H."/>
        </authorList>
    </citation>
    <scope>NUCLEOTIDE SEQUENCE</scope>
    <source>
        <strain evidence="3">NRRL 31653</strain>
    </source>
</reference>
<feature type="compositionally biased region" description="Low complexity" evidence="1">
    <location>
        <begin position="177"/>
        <end position="196"/>
    </location>
</feature>
<feature type="compositionally biased region" description="Acidic residues" evidence="1">
    <location>
        <begin position="261"/>
        <end position="272"/>
    </location>
</feature>
<dbReference type="Proteomes" id="UP000737391">
    <property type="component" value="Unassembled WGS sequence"/>
</dbReference>
<keyword evidence="4" id="KW-1185">Reference proteome</keyword>
<dbReference type="PANTHER" id="PTHR39465">
    <property type="entry name" value="DNA LIGASE D, 3'-PHOSPHOESTERASE DOMAIN"/>
    <property type="match status" value="1"/>
</dbReference>
<evidence type="ECO:0000313" key="3">
    <source>
        <dbReference type="EMBL" id="KAF4498138.1"/>
    </source>
</evidence>
<dbReference type="OrthoDB" id="2588098at2759"/>
<dbReference type="PANTHER" id="PTHR39465:SF1">
    <property type="entry name" value="DNA LIGASE D 3'-PHOSPHOESTERASE DOMAIN-CONTAINING PROTEIN"/>
    <property type="match status" value="1"/>
</dbReference>
<proteinExistence type="predicted"/>
<feature type="domain" description="DNA ligase D 3'-phosphoesterase" evidence="2">
    <location>
        <begin position="92"/>
        <end position="225"/>
    </location>
</feature>
<protein>
    <submittedName>
        <fullName evidence="3">Abc1 containing</fullName>
    </submittedName>
</protein>
<evidence type="ECO:0000313" key="4">
    <source>
        <dbReference type="Proteomes" id="UP000737391"/>
    </source>
</evidence>